<sequence>MNKHHKHNKGLKKTLILGTLALAVSIPTGIGAASAAGTSGSNYAQTTTITQVTSRLGIDLNTLLQQIMQGKYPVVSKPGTGTENSGNGQVTQPSKPGTGSGNGQVTQPSKPSTGTGSGTGNGTGAGSGTGTGSGTVATSAYATEVVSIVNQERAKAGLSALKMSNATLTKMALDKAKDMYNNGYFDHNSPTYGSPFDMMKQYGISYRYAGENIAKGQRTPQEVMTAWMNSSGHRANILSANFTTIGVAYYNGVWVQEFIA</sequence>
<feature type="domain" description="SCP" evidence="3">
    <location>
        <begin position="147"/>
        <end position="252"/>
    </location>
</feature>
<dbReference type="KEGG" id="cheb:HH215_31295"/>
<dbReference type="InterPro" id="IPR035940">
    <property type="entry name" value="CAP_sf"/>
</dbReference>
<feature type="region of interest" description="Disordered" evidence="1">
    <location>
        <begin position="75"/>
        <end position="132"/>
    </location>
</feature>
<dbReference type="SUPFAM" id="SSF55797">
    <property type="entry name" value="PR-1-like"/>
    <property type="match status" value="1"/>
</dbReference>
<feature type="compositionally biased region" description="Polar residues" evidence="1">
    <location>
        <begin position="79"/>
        <end position="111"/>
    </location>
</feature>
<dbReference type="Pfam" id="PF00188">
    <property type="entry name" value="CAP"/>
    <property type="match status" value="1"/>
</dbReference>
<proteinExistence type="predicted"/>
<gene>
    <name evidence="4" type="ORF">HH215_31295</name>
</gene>
<evidence type="ECO:0000313" key="4">
    <source>
        <dbReference type="EMBL" id="QJD87223.1"/>
    </source>
</evidence>
<evidence type="ECO:0000256" key="2">
    <source>
        <dbReference type="SAM" id="SignalP"/>
    </source>
</evidence>
<evidence type="ECO:0000259" key="3">
    <source>
        <dbReference type="Pfam" id="PF00188"/>
    </source>
</evidence>
<dbReference type="CDD" id="cd05379">
    <property type="entry name" value="CAP_bacterial"/>
    <property type="match status" value="1"/>
</dbReference>
<organism evidence="4 5">
    <name type="scientific">Cohnella herbarum</name>
    <dbReference type="NCBI Taxonomy" id="2728023"/>
    <lineage>
        <taxon>Bacteria</taxon>
        <taxon>Bacillati</taxon>
        <taxon>Bacillota</taxon>
        <taxon>Bacilli</taxon>
        <taxon>Bacillales</taxon>
        <taxon>Paenibacillaceae</taxon>
        <taxon>Cohnella</taxon>
    </lineage>
</organism>
<dbReference type="Proteomes" id="UP000502248">
    <property type="component" value="Chromosome"/>
</dbReference>
<dbReference type="PANTHER" id="PTHR31157:SF1">
    <property type="entry name" value="SCP DOMAIN-CONTAINING PROTEIN"/>
    <property type="match status" value="1"/>
</dbReference>
<feature type="compositionally biased region" description="Gly residues" evidence="1">
    <location>
        <begin position="115"/>
        <end position="132"/>
    </location>
</feature>
<dbReference type="Gene3D" id="3.40.33.10">
    <property type="entry name" value="CAP"/>
    <property type="match status" value="1"/>
</dbReference>
<keyword evidence="5" id="KW-1185">Reference proteome</keyword>
<feature type="chain" id="PRO_5039402316" description="SCP domain-containing protein" evidence="2">
    <location>
        <begin position="36"/>
        <end position="260"/>
    </location>
</feature>
<dbReference type="EMBL" id="CP051680">
    <property type="protein sequence ID" value="QJD87223.1"/>
    <property type="molecule type" value="Genomic_DNA"/>
</dbReference>
<reference evidence="4 5" key="1">
    <citation type="submission" date="2020-04" db="EMBL/GenBank/DDBJ databases">
        <title>Genome sequencing of novel species.</title>
        <authorList>
            <person name="Heo J."/>
            <person name="Kim S.-J."/>
            <person name="Kim J.-S."/>
            <person name="Hong S.-B."/>
            <person name="Kwon S.-W."/>
        </authorList>
    </citation>
    <scope>NUCLEOTIDE SEQUENCE [LARGE SCALE GENOMIC DNA]</scope>
    <source>
        <strain evidence="4 5">MFER-1</strain>
    </source>
</reference>
<keyword evidence="2" id="KW-0732">Signal</keyword>
<dbReference type="InterPro" id="IPR014044">
    <property type="entry name" value="CAP_dom"/>
</dbReference>
<evidence type="ECO:0000313" key="5">
    <source>
        <dbReference type="Proteomes" id="UP000502248"/>
    </source>
</evidence>
<name>A0A7Z2VQB6_9BACL</name>
<dbReference type="PANTHER" id="PTHR31157">
    <property type="entry name" value="SCP DOMAIN-CONTAINING PROTEIN"/>
    <property type="match status" value="1"/>
</dbReference>
<dbReference type="RefSeq" id="WP_169283469.1">
    <property type="nucleotide sequence ID" value="NZ_CP051680.1"/>
</dbReference>
<dbReference type="AlphaFoldDB" id="A0A7Z2VQB6"/>
<feature type="signal peptide" evidence="2">
    <location>
        <begin position="1"/>
        <end position="35"/>
    </location>
</feature>
<protein>
    <recommendedName>
        <fullName evidence="3">SCP domain-containing protein</fullName>
    </recommendedName>
</protein>
<accession>A0A7Z2VQB6</accession>
<evidence type="ECO:0000256" key="1">
    <source>
        <dbReference type="SAM" id="MobiDB-lite"/>
    </source>
</evidence>